<comment type="subcellular location">
    <subcellularLocation>
        <location evidence="1">Cell envelope</location>
    </subcellularLocation>
</comment>
<dbReference type="Gene3D" id="2.40.30.170">
    <property type="match status" value="1"/>
</dbReference>
<protein>
    <submittedName>
        <fullName evidence="8">Multidrug resistance protein MdtA</fullName>
    </submittedName>
</protein>
<dbReference type="GO" id="GO:0015562">
    <property type="term" value="F:efflux transmembrane transporter activity"/>
    <property type="evidence" value="ECO:0007669"/>
    <property type="project" value="TreeGrafter"/>
</dbReference>
<dbReference type="Pfam" id="PF25954">
    <property type="entry name" value="Beta-barrel_RND_2"/>
    <property type="match status" value="1"/>
</dbReference>
<dbReference type="GeneID" id="93557504"/>
<evidence type="ECO:0000259" key="7">
    <source>
        <dbReference type="Pfam" id="PF25967"/>
    </source>
</evidence>
<feature type="domain" description="CusB-like beta-barrel" evidence="6">
    <location>
        <begin position="210"/>
        <end position="283"/>
    </location>
</feature>
<comment type="similarity">
    <text evidence="2">Belongs to the membrane fusion protein (MFP) (TC 8.A.1) family.</text>
</comment>
<dbReference type="EMBL" id="CACRUT010000004">
    <property type="protein sequence ID" value="VYT68223.1"/>
    <property type="molecule type" value="Genomic_DNA"/>
</dbReference>
<dbReference type="NCBIfam" id="TIGR01730">
    <property type="entry name" value="RND_mfp"/>
    <property type="match status" value="1"/>
</dbReference>
<gene>
    <name evidence="8" type="primary">mdtA_2</name>
    <name evidence="8" type="ORF">PCLFYP37_00851</name>
</gene>
<organism evidence="8">
    <name type="scientific">Paraprevotella clara</name>
    <dbReference type="NCBI Taxonomy" id="454154"/>
    <lineage>
        <taxon>Bacteria</taxon>
        <taxon>Pseudomonadati</taxon>
        <taxon>Bacteroidota</taxon>
        <taxon>Bacteroidia</taxon>
        <taxon>Bacteroidales</taxon>
        <taxon>Prevotellaceae</taxon>
        <taxon>Paraprevotella</taxon>
    </lineage>
</organism>
<dbReference type="AlphaFoldDB" id="A0A6N2YPQ4"/>
<accession>A0A6N2YPQ4</accession>
<reference evidence="8" key="1">
    <citation type="submission" date="2019-11" db="EMBL/GenBank/DDBJ databases">
        <authorList>
            <person name="Feng L."/>
        </authorList>
    </citation>
    <scope>NUCLEOTIDE SEQUENCE</scope>
    <source>
        <strain evidence="8">PclaraLFYP37</strain>
    </source>
</reference>
<evidence type="ECO:0000259" key="6">
    <source>
        <dbReference type="Pfam" id="PF25954"/>
    </source>
</evidence>
<dbReference type="InterPro" id="IPR058627">
    <property type="entry name" value="MdtA-like_C"/>
</dbReference>
<feature type="domain" description="Multidrug resistance protein MdtA-like C-terminal permuted SH3" evidence="7">
    <location>
        <begin position="287"/>
        <end position="344"/>
    </location>
</feature>
<keyword evidence="3" id="KW-0813">Transport</keyword>
<feature type="domain" description="Multidrug resistance protein MdtA-like barrel-sandwich hybrid" evidence="5">
    <location>
        <begin position="78"/>
        <end position="194"/>
    </location>
</feature>
<dbReference type="Pfam" id="PF25967">
    <property type="entry name" value="RND-MFP_C"/>
    <property type="match status" value="1"/>
</dbReference>
<dbReference type="SUPFAM" id="SSF111369">
    <property type="entry name" value="HlyD-like secretion proteins"/>
    <property type="match status" value="1"/>
</dbReference>
<dbReference type="Pfam" id="PF25876">
    <property type="entry name" value="HH_MFP_RND"/>
    <property type="match status" value="1"/>
</dbReference>
<dbReference type="InterPro" id="IPR058624">
    <property type="entry name" value="MdtA-like_HH"/>
</dbReference>
<sequence>MNKKVKWGLIAFIACGLVVWGVYSQLPKLNSELAQADKVESGDKAKKNILNVNALKVRTGVLTDEFTVSGNLLPDEEVDLSFETSGQVVEIGFKEGSHVTKGQLLAKVNDRQLQAELKRLQAQLKLANDRVYRQRTLLQHDAVSQEAYEQVRTELETLKAEIDIVKAQIELTELRAPFDGVIGLRQISVGAYASPTTIVSKLTRIIPLKVEFSVPERYVNEVNPGTALTFTIDGSLQNFPAKVYAKESAIDENTHTLKVRALYENPNGRLTPGRYASINLKKQEIQDAIAIPAEAIVPEMGKDKVFLYKSGKAQPVEVTVGLRTEERVQVLKGLQVGDTLITSGTLQLRTDLPVVLDRVD</sequence>
<evidence type="ECO:0000313" key="8">
    <source>
        <dbReference type="EMBL" id="VYT68223.1"/>
    </source>
</evidence>
<dbReference type="PANTHER" id="PTHR30469">
    <property type="entry name" value="MULTIDRUG RESISTANCE PROTEIN MDTA"/>
    <property type="match status" value="1"/>
</dbReference>
<dbReference type="InterPro" id="IPR058792">
    <property type="entry name" value="Beta-barrel_RND_2"/>
</dbReference>
<evidence type="ECO:0000259" key="4">
    <source>
        <dbReference type="Pfam" id="PF25876"/>
    </source>
</evidence>
<dbReference type="GO" id="GO:1990281">
    <property type="term" value="C:efflux pump complex"/>
    <property type="evidence" value="ECO:0007669"/>
    <property type="project" value="TreeGrafter"/>
</dbReference>
<evidence type="ECO:0000256" key="1">
    <source>
        <dbReference type="ARBA" id="ARBA00004196"/>
    </source>
</evidence>
<dbReference type="InterPro" id="IPR006143">
    <property type="entry name" value="RND_pump_MFP"/>
</dbReference>
<evidence type="ECO:0000256" key="2">
    <source>
        <dbReference type="ARBA" id="ARBA00009477"/>
    </source>
</evidence>
<dbReference type="Pfam" id="PF25917">
    <property type="entry name" value="BSH_RND"/>
    <property type="match status" value="1"/>
</dbReference>
<dbReference type="Gene3D" id="2.40.50.100">
    <property type="match status" value="1"/>
</dbReference>
<feature type="domain" description="Multidrug resistance protein MdtA-like alpha-helical hairpin" evidence="4">
    <location>
        <begin position="111"/>
        <end position="170"/>
    </location>
</feature>
<evidence type="ECO:0000256" key="3">
    <source>
        <dbReference type="ARBA" id="ARBA00022448"/>
    </source>
</evidence>
<dbReference type="Gene3D" id="1.10.287.470">
    <property type="entry name" value="Helix hairpin bin"/>
    <property type="match status" value="1"/>
</dbReference>
<dbReference type="RefSeq" id="WP_008620269.1">
    <property type="nucleotide sequence ID" value="NZ_AP025941.1"/>
</dbReference>
<dbReference type="Gene3D" id="2.40.420.20">
    <property type="match status" value="1"/>
</dbReference>
<proteinExistence type="inferred from homology"/>
<dbReference type="PANTHER" id="PTHR30469:SF36">
    <property type="entry name" value="BLL3903 PROTEIN"/>
    <property type="match status" value="1"/>
</dbReference>
<name>A0A6N2YPQ4_9BACT</name>
<dbReference type="InterPro" id="IPR058625">
    <property type="entry name" value="MdtA-like_BSH"/>
</dbReference>
<evidence type="ECO:0000259" key="5">
    <source>
        <dbReference type="Pfam" id="PF25917"/>
    </source>
</evidence>